<protein>
    <recommendedName>
        <fullName evidence="4">Integral membrane protein</fullName>
    </recommendedName>
</protein>
<organism evidence="2 3">
    <name type="scientific">Cerrena zonata</name>
    <dbReference type="NCBI Taxonomy" id="2478898"/>
    <lineage>
        <taxon>Eukaryota</taxon>
        <taxon>Fungi</taxon>
        <taxon>Dikarya</taxon>
        <taxon>Basidiomycota</taxon>
        <taxon>Agaricomycotina</taxon>
        <taxon>Agaricomycetes</taxon>
        <taxon>Polyporales</taxon>
        <taxon>Cerrenaceae</taxon>
        <taxon>Cerrena</taxon>
    </lineage>
</organism>
<keyword evidence="1" id="KW-0472">Membrane</keyword>
<feature type="transmembrane region" description="Helical" evidence="1">
    <location>
        <begin position="229"/>
        <end position="249"/>
    </location>
</feature>
<comment type="caution">
    <text evidence="2">The sequence shown here is derived from an EMBL/GenBank/DDBJ whole genome shotgun (WGS) entry which is preliminary data.</text>
</comment>
<feature type="transmembrane region" description="Helical" evidence="1">
    <location>
        <begin position="84"/>
        <end position="107"/>
    </location>
</feature>
<keyword evidence="1" id="KW-1133">Transmembrane helix</keyword>
<keyword evidence="3" id="KW-1185">Reference proteome</keyword>
<evidence type="ECO:0000313" key="2">
    <source>
        <dbReference type="EMBL" id="KAK7680884.1"/>
    </source>
</evidence>
<name>A0AAW0FPC2_9APHY</name>
<dbReference type="EMBL" id="JASBNA010000046">
    <property type="protein sequence ID" value="KAK7680884.1"/>
    <property type="molecule type" value="Genomic_DNA"/>
</dbReference>
<dbReference type="Proteomes" id="UP001385951">
    <property type="component" value="Unassembled WGS sequence"/>
</dbReference>
<reference evidence="2 3" key="1">
    <citation type="submission" date="2022-09" db="EMBL/GenBank/DDBJ databases">
        <authorList>
            <person name="Palmer J.M."/>
        </authorList>
    </citation>
    <scope>NUCLEOTIDE SEQUENCE [LARGE SCALE GENOMIC DNA]</scope>
    <source>
        <strain evidence="2 3">DSM 7382</strain>
    </source>
</reference>
<feature type="transmembrane region" description="Helical" evidence="1">
    <location>
        <begin position="269"/>
        <end position="293"/>
    </location>
</feature>
<accession>A0AAW0FPC2</accession>
<evidence type="ECO:0000256" key="1">
    <source>
        <dbReference type="SAM" id="Phobius"/>
    </source>
</evidence>
<sequence>MSHPSPNTLGKRYALDGANLPIVASFPSEHEYCLLPGRKSEPGIIIVAMVAVCISYVLQFIAGLVCLRALWISRRISTSSLSKYLVFHTLALATVNLAGLVTAIFSFQRMFGPTRLLNNDLWTKRACSHGDNEEVPDQLFVEDHIFWEAERLHAESWKLALTSDVAFGMSGLLTDAILIWRCRQIWEFTLFSRPNLIVIVPAFLFVGSVVAVGFSCFGHFRDEITSRTYFATTLTLNIVLTSLIISRLWRCKAQLRKMFGYGHGDHYSVLSIVFAESALMNAVCSILLLASSICKSGSMTSTMGLMLDVWIAITPAVQACSNYLIIYRGARGWFGSWSNDATITNTSTIDFRTATSHTIIHDNIMVEV</sequence>
<feature type="transmembrane region" description="Helical" evidence="1">
    <location>
        <begin position="44"/>
        <end position="72"/>
    </location>
</feature>
<evidence type="ECO:0000313" key="3">
    <source>
        <dbReference type="Proteomes" id="UP001385951"/>
    </source>
</evidence>
<keyword evidence="1" id="KW-0812">Transmembrane</keyword>
<feature type="transmembrane region" description="Helical" evidence="1">
    <location>
        <begin position="305"/>
        <end position="326"/>
    </location>
</feature>
<evidence type="ECO:0008006" key="4">
    <source>
        <dbReference type="Google" id="ProtNLM"/>
    </source>
</evidence>
<dbReference type="AlphaFoldDB" id="A0AAW0FPC2"/>
<gene>
    <name evidence="2" type="ORF">QCA50_016194</name>
</gene>
<proteinExistence type="predicted"/>
<feature type="transmembrane region" description="Helical" evidence="1">
    <location>
        <begin position="196"/>
        <end position="217"/>
    </location>
</feature>